<keyword evidence="3" id="KW-0489">Methyltransferase</keyword>
<evidence type="ECO:0000259" key="10">
    <source>
        <dbReference type="PROSITE" id="PS50868"/>
    </source>
</evidence>
<feature type="region of interest" description="Disordered" evidence="7">
    <location>
        <begin position="1721"/>
        <end position="1771"/>
    </location>
</feature>
<feature type="domain" description="SET" evidence="8">
    <location>
        <begin position="2394"/>
        <end position="2511"/>
    </location>
</feature>
<feature type="compositionally biased region" description="Basic and acidic residues" evidence="7">
    <location>
        <begin position="1420"/>
        <end position="1438"/>
    </location>
</feature>
<dbReference type="CDD" id="cd20905">
    <property type="entry name" value="EHMT_ZBD"/>
    <property type="match status" value="1"/>
</dbReference>
<keyword evidence="5" id="KW-0949">S-adenosyl-L-methionine</keyword>
<dbReference type="CDD" id="cd10543">
    <property type="entry name" value="SET_EHMT"/>
    <property type="match status" value="1"/>
</dbReference>
<dbReference type="PROSITE" id="PS50280">
    <property type="entry name" value="SET"/>
    <property type="match status" value="1"/>
</dbReference>
<feature type="domain" description="Post-SET" evidence="10">
    <location>
        <begin position="2520"/>
        <end position="2536"/>
    </location>
</feature>
<evidence type="ECO:0000259" key="8">
    <source>
        <dbReference type="PROSITE" id="PS50280"/>
    </source>
</evidence>
<feature type="compositionally biased region" description="Polar residues" evidence="7">
    <location>
        <begin position="890"/>
        <end position="901"/>
    </location>
</feature>
<dbReference type="PROSITE" id="PS50867">
    <property type="entry name" value="PRE_SET"/>
    <property type="match status" value="1"/>
</dbReference>
<keyword evidence="12" id="KW-1185">Reference proteome</keyword>
<dbReference type="Gene3D" id="2.170.270.10">
    <property type="entry name" value="SET domain"/>
    <property type="match status" value="1"/>
</dbReference>
<proteinExistence type="predicted"/>
<sequence length="2557" mass="280443">MEEVLSEVMSDPKISLGQDVSTVLTMNGEASLYPAQSEGSSSMCENGICLPQVCTSDSVEMEDMEIETSQSLFQGSLVDDDKGANSFSYANSDPTSTNVSAVENSLPNFTIKVESNVKQTLSDILMKIECLESKNTIEYSSSSDQMIKQKNEELKACGNEGEDTTGSKEEDTGLRSTSEVVYADSLEGLDDRETIHAEIKETVIEEPFSNSETYELEDLSSTDENRYVVNMKDSSNITNINTFDESVEENGCIESADKRSLSPESSEAVGSLVQAVQEESQNGARTVPEYSSTSINMFDELMIEGNGYLESIDKATSRSQESSAAVDCQEQAAQMVSHSSAVTILEDSCNKTSINTSDGYVVEENRCVVSEDEMSMNHMSAAPIDYLEQEVNQNGDGTAPEDSFNETNINTLDEVMIEENRYIESAEKTSVDHEYSAVVDCLELAMQVISHKNAETSEDSFNKTSINTHNEFVVEENVCIESSCNETSVSHESSATVDCLEQVMQEVSNASAGTVPADSFNETSINTHNEFVVEGNGCVKGAGNETSESHESSATVDCLEQALQEVSHASAGTVPADSFNETSINTHNEFVVEGNGCVKGAGNEMSPSHASAGTVPADSLNETSINTHNEFVVEGNQFIESAHKTTLVSHESSAGIDCTEEIMQVLSYNSAGTVPEDSFNKPRINTCDECVVQGNGYLSSADKTTSQSHESSASVDCLGQAVQEVSQNCSETVSEMSEIKIIQAENDDIQTEYQGRDVVSQEEQFIQSETQDPCKPSTDFVLNMDTKDSIQPAIIAGNSVVTPVEIGSYQEDSHSKTENSSDSMEMSWSEYQEELCKTTPVDQSNSIPNFNLEDCQVDQSISMMNVDIDNSERTESENINCSNQSIMQTLHSEPSKNSVSEDFQEAEKEQAEDMDLGDYVLSKDEDSSPSYNVPFDSSQDNGTNENSLVKIESSKVDSNTPVNIEKAAMVFEYTDHNKEECSHKGDIESKDTLEFISQKPFINSESGSFSVESENKPKSFVMAGDLQNEMFNIDKEAITFSTSDIEEVCKTDISSQPANENSPHSENMEVTNAQSFVHSDLTSSDSKIMVATPSCSKEIYVNTFLSENVQVADAKSSLQSDLVSSDSKLWNALPACIKENSDKCASCPSGVINDKISDTLNRLVPKKAKARKSGVPMSWSRGSSIVKDFTNVTFNLKDLEKAGVVDLAPKPGKKTIIKNRLPIGSVNMSMVMSKSSGGDKSPLDKKLKPVSPKKSPLKSPLSPEKLMRRHSRKRKRVKMGSYRLPSEIKKIKREKERKKEKEDSDSVKSDSDSRINNSRNSLAEKTDLEPGFVNCMEGSKCDKHDKINDPNRLVSALDMLTKNSKNSFSPNLLAKKSKTNSMISKRTGPKNSIIPQKGTLDSYLKKNHENFSSLQNSNFKSDDSNSRPEKNKRDKSIEDFQQDIPSAKKLKTDVPLPSSHTIHQTIQQVLQQVPVQSSQLLSAHASLSTHHSYTTTSVKPSVQTTPTHYTLVKPTLKQSHPYSQHAAVTSPTGQPQIIHLLNPNTTGVQKGALRSLLPTFTSVQGPITLLTSPPNSENGPSVPNGTIKPVPMVLISSPVTSGTMTFAIAHTAPSSSFVSNPSLPRAAILTTKAGQPLILTPVQGSSPLATPQTYSLIANHTTASMDTKSTNVSNVKPPCSVSEVGIASQAPVLNRLLTQSLSSATPLSTISSPVIAHVHSSEGRAEGEGKVTSLPNGLCYPVTPPRTPDGSQSSADSQEQEGMAVSPDGTATPDRDVIPLCCCKINGASFQKLASAVTYCQALDSVDGKVMGCCNKVTNPQLVRPAVKIPFMAVCEVHRKRLRLHQCCPGCGHFCTQGKFYQCRKEGSPIVHNFHKLCQVFKSGKYFCPHCGEGSSQYEVMLQLNDSRSSSTASLSQDVATKRAANKARMGAFGNPRKSKGEGEEDTIIKHTLESSKKILSTAGIPLGPDRYSLEKVLANLSQERPKKYRTLPKSLYLPARDGDLDKVVYMLEDGHEPDLKNEEENDETALHAASSAGSLAVVHVLAQAGASIHVQERNLRTPLMFASESNHPDIVKYLIKAGAIVDAKADDGMTALHYAAKEGHLEVIKILLDTQQIDIDIKDDGGWTPLIWAAEHQNVHVVRFLLQNGADPNLRDNEENTSLHWAAFSGSVDIAEIILNTGCDLDTPNMHGDRPLHIAARQDHYECVVLYLARGADVEAKNKKDEAPIGCCIDQNSPVWLALQVNKQLKGFAAKRLGRPEKLLHSSSNFNVELSILDRDISKGRENIPIPCVNAVNEEMVPQDFQYVTDNVETSQLNINRVLGSLQSCHCKDDCSSMFCACGRSSVRCWYDKDAHLIPEFNMLEPPFIFECNRACKCWTTCNNRVVQNGVLSRLQVFRTAGRGWGVKTLVNIPRGTFICEYIGEYISDSEADRREDDSYLFDLDNRDGETYCIDARRYGNVSRFINHLCEPNLVPVKVFIDHQDLRFPRISFFSSRDIKAQEELGFDYGEKFWIIKWKQFTCACGSPRCKYSMETIQKTLADYKARHEEEDPKQE</sequence>
<dbReference type="EMBL" id="JAEAOA010000137">
    <property type="protein sequence ID" value="KAK3605277.1"/>
    <property type="molecule type" value="Genomic_DNA"/>
</dbReference>
<dbReference type="SUPFAM" id="SSF48403">
    <property type="entry name" value="Ankyrin repeat"/>
    <property type="match status" value="1"/>
</dbReference>
<feature type="region of interest" description="Disordered" evidence="7">
    <location>
        <begin position="1230"/>
        <end position="1325"/>
    </location>
</feature>
<dbReference type="GO" id="GO:0002039">
    <property type="term" value="F:p53 binding"/>
    <property type="evidence" value="ECO:0007669"/>
    <property type="project" value="InterPro"/>
</dbReference>
<keyword evidence="6" id="KW-0040">ANK repeat</keyword>
<feature type="region of interest" description="Disordered" evidence="7">
    <location>
        <begin position="156"/>
        <end position="180"/>
    </location>
</feature>
<keyword evidence="2" id="KW-0158">Chromosome</keyword>
<dbReference type="PANTHER" id="PTHR46307">
    <property type="entry name" value="G9A, ISOFORM B"/>
    <property type="match status" value="1"/>
</dbReference>
<feature type="repeat" description="ANK" evidence="6">
    <location>
        <begin position="2159"/>
        <end position="2191"/>
    </location>
</feature>
<feature type="compositionally biased region" description="Basic residues" evidence="7">
    <location>
        <begin position="1267"/>
        <end position="1278"/>
    </location>
</feature>
<gene>
    <name evidence="11" type="ORF">CHS0354_001393</name>
</gene>
<feature type="repeat" description="ANK" evidence="6">
    <location>
        <begin position="2192"/>
        <end position="2224"/>
    </location>
</feature>
<feature type="compositionally biased region" description="Low complexity" evidence="7">
    <location>
        <begin position="1249"/>
        <end position="1264"/>
    </location>
</feature>
<dbReference type="FunFam" id="2.170.270.10:FF:000005">
    <property type="entry name" value="Euchromatic histone-lysine N-methyltransferase 2"/>
    <property type="match status" value="1"/>
</dbReference>
<dbReference type="InterPro" id="IPR002110">
    <property type="entry name" value="Ankyrin_rpt"/>
</dbReference>
<dbReference type="PRINTS" id="PR01415">
    <property type="entry name" value="ANKYRIN"/>
</dbReference>
<dbReference type="GO" id="GO:0032259">
    <property type="term" value="P:methylation"/>
    <property type="evidence" value="ECO:0007669"/>
    <property type="project" value="UniProtKB-KW"/>
</dbReference>
<feature type="domain" description="Pre-SET" evidence="9">
    <location>
        <begin position="2328"/>
        <end position="2391"/>
    </location>
</feature>
<feature type="region of interest" description="Disordered" evidence="7">
    <location>
        <begin position="1912"/>
        <end position="1945"/>
    </location>
</feature>
<dbReference type="GO" id="GO:0008270">
    <property type="term" value="F:zinc ion binding"/>
    <property type="evidence" value="ECO:0007669"/>
    <property type="project" value="InterPro"/>
</dbReference>
<dbReference type="Proteomes" id="UP001195483">
    <property type="component" value="Unassembled WGS sequence"/>
</dbReference>
<evidence type="ECO:0000256" key="3">
    <source>
        <dbReference type="ARBA" id="ARBA00022603"/>
    </source>
</evidence>
<dbReference type="GO" id="GO:0000785">
    <property type="term" value="C:chromatin"/>
    <property type="evidence" value="ECO:0007669"/>
    <property type="project" value="TreeGrafter"/>
</dbReference>
<keyword evidence="4" id="KW-0808">Transferase</keyword>
<evidence type="ECO:0000313" key="11">
    <source>
        <dbReference type="EMBL" id="KAK3605277.1"/>
    </source>
</evidence>
<dbReference type="PROSITE" id="PS50297">
    <property type="entry name" value="ANK_REP_REGION"/>
    <property type="match status" value="6"/>
</dbReference>
<dbReference type="InterPro" id="IPR046341">
    <property type="entry name" value="SET_dom_sf"/>
</dbReference>
<feature type="repeat" description="ANK" evidence="6">
    <location>
        <begin position="2026"/>
        <end position="2058"/>
    </location>
</feature>
<accession>A0AAE0T7K3</accession>
<feature type="compositionally biased region" description="Basic and acidic residues" evidence="7">
    <location>
        <begin position="1286"/>
        <end position="1313"/>
    </location>
</feature>
<dbReference type="SMART" id="SM00317">
    <property type="entry name" value="SET"/>
    <property type="match status" value="1"/>
</dbReference>
<dbReference type="InterPro" id="IPR001214">
    <property type="entry name" value="SET_dom"/>
</dbReference>
<reference evidence="11" key="3">
    <citation type="submission" date="2023-05" db="EMBL/GenBank/DDBJ databases">
        <authorList>
            <person name="Smith C.H."/>
        </authorList>
    </citation>
    <scope>NUCLEOTIDE SEQUENCE</scope>
    <source>
        <strain evidence="11">CHS0354</strain>
        <tissue evidence="11">Mantle</tissue>
    </source>
</reference>
<dbReference type="SUPFAM" id="SSF82199">
    <property type="entry name" value="SET domain"/>
    <property type="match status" value="1"/>
</dbReference>
<dbReference type="GO" id="GO:0005634">
    <property type="term" value="C:nucleus"/>
    <property type="evidence" value="ECO:0007669"/>
    <property type="project" value="InterPro"/>
</dbReference>
<reference evidence="11" key="1">
    <citation type="journal article" date="2021" name="Genome Biol. Evol.">
        <title>A High-Quality Reference Genome for a Parasitic Bivalve with Doubly Uniparental Inheritance (Bivalvia: Unionida).</title>
        <authorList>
            <person name="Smith C.H."/>
        </authorList>
    </citation>
    <scope>NUCLEOTIDE SEQUENCE</scope>
    <source>
        <strain evidence="11">CHS0354</strain>
    </source>
</reference>
<dbReference type="SMART" id="SM00468">
    <property type="entry name" value="PreSET"/>
    <property type="match status" value="1"/>
</dbReference>
<evidence type="ECO:0000256" key="7">
    <source>
        <dbReference type="SAM" id="MobiDB-lite"/>
    </source>
</evidence>
<feature type="repeat" description="ANK" evidence="6">
    <location>
        <begin position="2126"/>
        <end position="2158"/>
    </location>
</feature>
<evidence type="ECO:0000256" key="2">
    <source>
        <dbReference type="ARBA" id="ARBA00022454"/>
    </source>
</evidence>
<evidence type="ECO:0000256" key="4">
    <source>
        <dbReference type="ARBA" id="ARBA00022679"/>
    </source>
</evidence>
<dbReference type="InterPro" id="IPR003616">
    <property type="entry name" value="Post-SET_dom"/>
</dbReference>
<organism evidence="11 12">
    <name type="scientific">Potamilus streckersoni</name>
    <dbReference type="NCBI Taxonomy" id="2493646"/>
    <lineage>
        <taxon>Eukaryota</taxon>
        <taxon>Metazoa</taxon>
        <taxon>Spiralia</taxon>
        <taxon>Lophotrochozoa</taxon>
        <taxon>Mollusca</taxon>
        <taxon>Bivalvia</taxon>
        <taxon>Autobranchia</taxon>
        <taxon>Heteroconchia</taxon>
        <taxon>Palaeoheterodonta</taxon>
        <taxon>Unionida</taxon>
        <taxon>Unionoidea</taxon>
        <taxon>Unionidae</taxon>
        <taxon>Ambleminae</taxon>
        <taxon>Lampsilini</taxon>
        <taxon>Potamilus</taxon>
    </lineage>
</organism>
<evidence type="ECO:0000256" key="5">
    <source>
        <dbReference type="ARBA" id="ARBA00022691"/>
    </source>
</evidence>
<feature type="compositionally biased region" description="Low complexity" evidence="7">
    <location>
        <begin position="1230"/>
        <end position="1240"/>
    </location>
</feature>
<dbReference type="Pfam" id="PF05033">
    <property type="entry name" value="Pre-SET"/>
    <property type="match status" value="1"/>
</dbReference>
<dbReference type="GO" id="GO:0046974">
    <property type="term" value="F:histone H3K9 methyltransferase activity"/>
    <property type="evidence" value="ECO:0007669"/>
    <property type="project" value="TreeGrafter"/>
</dbReference>
<feature type="region of interest" description="Disordered" evidence="7">
    <location>
        <begin position="1411"/>
        <end position="1455"/>
    </location>
</feature>
<evidence type="ECO:0000256" key="6">
    <source>
        <dbReference type="PROSITE-ProRule" id="PRU00023"/>
    </source>
</evidence>
<comment type="caution">
    <text evidence="11">The sequence shown here is derived from an EMBL/GenBank/DDBJ whole genome shotgun (WGS) entry which is preliminary data.</text>
</comment>
<dbReference type="Pfam" id="PF21533">
    <property type="entry name" value="EHMT1-2_CRR"/>
    <property type="match status" value="1"/>
</dbReference>
<protein>
    <submittedName>
        <fullName evidence="11">Uncharacterized protein</fullName>
    </submittedName>
</protein>
<feature type="region of interest" description="Disordered" evidence="7">
    <location>
        <begin position="1363"/>
        <end position="1397"/>
    </location>
</feature>
<dbReference type="Pfam" id="PF12796">
    <property type="entry name" value="Ank_2"/>
    <property type="match status" value="1"/>
</dbReference>
<evidence type="ECO:0000259" key="9">
    <source>
        <dbReference type="PROSITE" id="PS50867"/>
    </source>
</evidence>
<dbReference type="InterPro" id="IPR036770">
    <property type="entry name" value="Ankyrin_rpt-contain_sf"/>
</dbReference>
<feature type="repeat" description="ANK" evidence="6">
    <location>
        <begin position="2059"/>
        <end position="2091"/>
    </location>
</feature>
<feature type="compositionally biased region" description="Polar residues" evidence="7">
    <location>
        <begin position="1379"/>
        <end position="1394"/>
    </location>
</feature>
<dbReference type="SMART" id="SM00248">
    <property type="entry name" value="ANK"/>
    <property type="match status" value="6"/>
</dbReference>
<dbReference type="PROSITE" id="PS50868">
    <property type="entry name" value="POST_SET"/>
    <property type="match status" value="1"/>
</dbReference>
<dbReference type="InterPro" id="IPR043550">
    <property type="entry name" value="EHMT1/EHMT2"/>
</dbReference>
<dbReference type="Pfam" id="PF00856">
    <property type="entry name" value="SET"/>
    <property type="match status" value="1"/>
</dbReference>
<dbReference type="PROSITE" id="PS50088">
    <property type="entry name" value="ANK_REPEAT"/>
    <property type="match status" value="6"/>
</dbReference>
<reference evidence="11" key="2">
    <citation type="journal article" date="2021" name="Genome Biol. Evol.">
        <title>Developing a high-quality reference genome for a parasitic bivalve with doubly uniparental inheritance (Bivalvia: Unionida).</title>
        <authorList>
            <person name="Smith C.H."/>
        </authorList>
    </citation>
    <scope>NUCLEOTIDE SEQUENCE</scope>
    <source>
        <strain evidence="11">CHS0354</strain>
        <tissue evidence="11">Mantle</tissue>
    </source>
</reference>
<name>A0AAE0T7K3_9BIVA</name>
<evidence type="ECO:0000313" key="12">
    <source>
        <dbReference type="Proteomes" id="UP001195483"/>
    </source>
</evidence>
<dbReference type="InterPro" id="IPR047762">
    <property type="entry name" value="EHMT_CRR"/>
</dbReference>
<dbReference type="PANTHER" id="PTHR46307:SF4">
    <property type="entry name" value="G9A, ISOFORM B"/>
    <property type="match status" value="1"/>
</dbReference>
<feature type="compositionally biased region" description="Polar residues" evidence="7">
    <location>
        <begin position="928"/>
        <end position="945"/>
    </location>
</feature>
<dbReference type="GO" id="GO:0000122">
    <property type="term" value="P:negative regulation of transcription by RNA polymerase II"/>
    <property type="evidence" value="ECO:0007669"/>
    <property type="project" value="TreeGrafter"/>
</dbReference>
<comment type="subcellular location">
    <subcellularLocation>
        <location evidence="1">Chromosome</location>
    </subcellularLocation>
</comment>
<dbReference type="Gene3D" id="1.25.40.20">
    <property type="entry name" value="Ankyrin repeat-containing domain"/>
    <property type="match status" value="2"/>
</dbReference>
<evidence type="ECO:0000256" key="1">
    <source>
        <dbReference type="ARBA" id="ARBA00004286"/>
    </source>
</evidence>
<feature type="repeat" description="ANK" evidence="6">
    <location>
        <begin position="2092"/>
        <end position="2114"/>
    </location>
</feature>
<feature type="region of interest" description="Disordered" evidence="7">
    <location>
        <begin position="890"/>
        <end position="945"/>
    </location>
</feature>
<dbReference type="Pfam" id="PF13637">
    <property type="entry name" value="Ank_4"/>
    <property type="match status" value="2"/>
</dbReference>
<dbReference type="InterPro" id="IPR007728">
    <property type="entry name" value="Pre-SET_dom"/>
</dbReference>